<evidence type="ECO:0000313" key="1">
    <source>
        <dbReference type="EMBL" id="GEN33069.1"/>
    </source>
</evidence>
<protein>
    <submittedName>
        <fullName evidence="1">Uncharacterized protein</fullName>
    </submittedName>
</protein>
<organism evidence="1 2">
    <name type="scientific">Aneurinibacillus danicus</name>
    <dbReference type="NCBI Taxonomy" id="267746"/>
    <lineage>
        <taxon>Bacteria</taxon>
        <taxon>Bacillati</taxon>
        <taxon>Bacillota</taxon>
        <taxon>Bacilli</taxon>
        <taxon>Bacillales</taxon>
        <taxon>Paenibacillaceae</taxon>
        <taxon>Aneurinibacillus group</taxon>
        <taxon>Aneurinibacillus</taxon>
    </lineage>
</organism>
<sequence length="64" mass="7565">MPSKWRKKAKRIGIFWTSIMPPRKSPENTERKINALGHVYFLHEREKIGMIKNVILMTENKVEG</sequence>
<accession>A0A511V2G7</accession>
<gene>
    <name evidence="1" type="ORF">ADA01nite_05290</name>
</gene>
<dbReference type="Proteomes" id="UP000321157">
    <property type="component" value="Unassembled WGS sequence"/>
</dbReference>
<comment type="caution">
    <text evidence="1">The sequence shown here is derived from an EMBL/GenBank/DDBJ whole genome shotgun (WGS) entry which is preliminary data.</text>
</comment>
<proteinExistence type="predicted"/>
<keyword evidence="2" id="KW-1185">Reference proteome</keyword>
<dbReference type="AlphaFoldDB" id="A0A511V2G7"/>
<dbReference type="EMBL" id="BJXX01000021">
    <property type="protein sequence ID" value="GEN33069.1"/>
    <property type="molecule type" value="Genomic_DNA"/>
</dbReference>
<name>A0A511V2G7_9BACL</name>
<reference evidence="1 2" key="1">
    <citation type="submission" date="2019-07" db="EMBL/GenBank/DDBJ databases">
        <title>Whole genome shotgun sequence of Aneurinibacillus danicus NBRC 102444.</title>
        <authorList>
            <person name="Hosoyama A."/>
            <person name="Uohara A."/>
            <person name="Ohji S."/>
            <person name="Ichikawa N."/>
        </authorList>
    </citation>
    <scope>NUCLEOTIDE SEQUENCE [LARGE SCALE GENOMIC DNA]</scope>
    <source>
        <strain evidence="1 2">NBRC 102444</strain>
    </source>
</reference>
<evidence type="ECO:0000313" key="2">
    <source>
        <dbReference type="Proteomes" id="UP000321157"/>
    </source>
</evidence>